<proteinExistence type="predicted"/>
<name>A0ABX0RHK2_9GAMM</name>
<keyword evidence="1" id="KW-0678">Repressor</keyword>
<gene>
    <name evidence="8" type="ORF">F3J40_20460</name>
</gene>
<evidence type="ECO:0000256" key="2">
    <source>
        <dbReference type="ARBA" id="ARBA00022689"/>
    </source>
</evidence>
<evidence type="ECO:0000256" key="7">
    <source>
        <dbReference type="SAM" id="MobiDB-lite"/>
    </source>
</evidence>
<keyword evidence="9" id="KW-1185">Reference proteome</keyword>
<evidence type="ECO:0000256" key="6">
    <source>
        <dbReference type="ARBA" id="ARBA00031853"/>
    </source>
</evidence>
<keyword evidence="4" id="KW-0238">DNA-binding</keyword>
<dbReference type="Pfam" id="PF10723">
    <property type="entry name" value="RepB-RCR_reg"/>
    <property type="match status" value="1"/>
</dbReference>
<evidence type="ECO:0000313" key="8">
    <source>
        <dbReference type="EMBL" id="NIF23957.1"/>
    </source>
</evidence>
<comment type="caution">
    <text evidence="8">The sequence shown here is derived from an EMBL/GenBank/DDBJ whole genome shotgun (WGS) entry which is preliminary data.</text>
</comment>
<organism evidence="8 9">
    <name type="scientific">Candidatus Pantoea multigeneris</name>
    <dbReference type="NCBI Taxonomy" id="2608357"/>
    <lineage>
        <taxon>Bacteria</taxon>
        <taxon>Pseudomonadati</taxon>
        <taxon>Pseudomonadota</taxon>
        <taxon>Gammaproteobacteria</taxon>
        <taxon>Enterobacterales</taxon>
        <taxon>Erwiniaceae</taxon>
        <taxon>Pantoea</taxon>
    </lineage>
</organism>
<keyword evidence="3" id="KW-0805">Transcription regulation</keyword>
<protein>
    <recommendedName>
        <fullName evidence="6">Protein CopB</fullName>
    </recommendedName>
</protein>
<dbReference type="Proteomes" id="UP001515683">
    <property type="component" value="Unassembled WGS sequence"/>
</dbReference>
<accession>A0ABX0RHK2</accession>
<reference evidence="8 9" key="1">
    <citation type="journal article" date="2019" name="bioRxiv">
        <title>Bacteria contribute to plant secondary compound degradation in a generalist herbivore system.</title>
        <authorList>
            <person name="Francoeur C.B."/>
            <person name="Khadempour L."/>
            <person name="Moreira-Soto R.D."/>
            <person name="Gotting K."/>
            <person name="Book A.J."/>
            <person name="Pinto-Tomas A.A."/>
            <person name="Keefover-Ring K."/>
            <person name="Currie C.R."/>
        </authorList>
    </citation>
    <scope>NUCLEOTIDE SEQUENCE [LARGE SCALE GENOMIC DNA]</scope>
    <source>
        <strain evidence="8">Acro-835</strain>
    </source>
</reference>
<dbReference type="RefSeq" id="WP_167017663.1">
    <property type="nucleotide sequence ID" value="NZ_VWXF01000011.1"/>
</dbReference>
<evidence type="ECO:0000256" key="3">
    <source>
        <dbReference type="ARBA" id="ARBA00023015"/>
    </source>
</evidence>
<evidence type="ECO:0000313" key="9">
    <source>
        <dbReference type="Proteomes" id="UP001515683"/>
    </source>
</evidence>
<keyword evidence="2" id="KW-0615">Plasmid copy control</keyword>
<evidence type="ECO:0000256" key="4">
    <source>
        <dbReference type="ARBA" id="ARBA00023125"/>
    </source>
</evidence>
<keyword evidence="5" id="KW-0804">Transcription</keyword>
<evidence type="ECO:0000256" key="5">
    <source>
        <dbReference type="ARBA" id="ARBA00023163"/>
    </source>
</evidence>
<sequence>MSSEDKPKKPRTRRQQGLPPLTNAERKRSSAARKKLTHSEIKTYIPHAQKAYMDDICERRGITQSDFLTEVLERIIAEDTAGSIE</sequence>
<evidence type="ECO:0000256" key="1">
    <source>
        <dbReference type="ARBA" id="ARBA00022491"/>
    </source>
</evidence>
<dbReference type="InterPro" id="IPR019661">
    <property type="entry name" value="RepA2"/>
</dbReference>
<dbReference type="EMBL" id="VWXF01000011">
    <property type="protein sequence ID" value="NIF23957.1"/>
    <property type="molecule type" value="Genomic_DNA"/>
</dbReference>
<feature type="region of interest" description="Disordered" evidence="7">
    <location>
        <begin position="1"/>
        <end position="36"/>
    </location>
</feature>